<comment type="subcellular location">
    <subcellularLocation>
        <location evidence="1">Cell membrane</location>
        <topology evidence="1">Multi-pass membrane protein</topology>
    </subcellularLocation>
</comment>
<feature type="transmembrane region" description="Helical" evidence="8">
    <location>
        <begin position="297"/>
        <end position="318"/>
    </location>
</feature>
<feature type="transmembrane region" description="Helical" evidence="8">
    <location>
        <begin position="97"/>
        <end position="121"/>
    </location>
</feature>
<gene>
    <name evidence="9" type="ORF">C8N35_1011605</name>
</gene>
<organism evidence="9 10">
    <name type="scientific">Breoghania corrubedonensis</name>
    <dbReference type="NCBI Taxonomy" id="665038"/>
    <lineage>
        <taxon>Bacteria</taxon>
        <taxon>Pseudomonadati</taxon>
        <taxon>Pseudomonadota</taxon>
        <taxon>Alphaproteobacteria</taxon>
        <taxon>Hyphomicrobiales</taxon>
        <taxon>Stappiaceae</taxon>
        <taxon>Breoghania</taxon>
    </lineage>
</organism>
<evidence type="ECO:0000313" key="10">
    <source>
        <dbReference type="Proteomes" id="UP000244081"/>
    </source>
</evidence>
<keyword evidence="10" id="KW-1185">Reference proteome</keyword>
<feature type="transmembrane region" description="Helical" evidence="8">
    <location>
        <begin position="6"/>
        <end position="28"/>
    </location>
</feature>
<proteinExistence type="inferred from homology"/>
<sequence>MISFDILSIVLPIFLLIALGYGSARTGLLRDTVGDGLSQFVNTIAIPVLIFRTLATASFDGASPWALWGAYFSALAIVWASASLLSLRLFRRDKRYCVIAGISGAFSNTMLVGLPIISATFSDAGLVPLFVIVSVHLPFMTIVSTLLMERAAVADGVKSARPVTQTLQLVARNLVSNPIVVGIMAGVAWRMTGMQIPSLPANVIAQIANATVPVALFSLGMSLRRYGVRGDIAPALLTSTLKIVALPAIVWVLSTYVFHLPPLWIQVATLCAACPTGINAYLFAVNFGTGHALSANTISLTSAFSVITIGLWMHVVAIG</sequence>
<feature type="transmembrane region" description="Helical" evidence="8">
    <location>
        <begin position="127"/>
        <end position="148"/>
    </location>
</feature>
<reference evidence="9 10" key="1">
    <citation type="submission" date="2018-04" db="EMBL/GenBank/DDBJ databases">
        <title>Genomic Encyclopedia of Archaeal and Bacterial Type Strains, Phase II (KMG-II): from individual species to whole genera.</title>
        <authorList>
            <person name="Goeker M."/>
        </authorList>
    </citation>
    <scope>NUCLEOTIDE SEQUENCE [LARGE SCALE GENOMIC DNA]</scope>
    <source>
        <strain evidence="9 10">DSM 23382</strain>
    </source>
</reference>
<dbReference type="Gene3D" id="1.20.1530.20">
    <property type="match status" value="1"/>
</dbReference>
<dbReference type="InterPro" id="IPR038770">
    <property type="entry name" value="Na+/solute_symporter_sf"/>
</dbReference>
<dbReference type="AlphaFoldDB" id="A0A2T5VIH2"/>
<feature type="transmembrane region" description="Helical" evidence="8">
    <location>
        <begin position="169"/>
        <end position="191"/>
    </location>
</feature>
<feature type="transmembrane region" description="Helical" evidence="8">
    <location>
        <begin position="263"/>
        <end position="285"/>
    </location>
</feature>
<dbReference type="InterPro" id="IPR004776">
    <property type="entry name" value="Mem_transp_PIN-like"/>
</dbReference>
<comment type="caution">
    <text evidence="9">The sequence shown here is derived from an EMBL/GenBank/DDBJ whole genome shotgun (WGS) entry which is preliminary data.</text>
</comment>
<protein>
    <recommendedName>
        <fullName evidence="11">AEC family transporter</fullName>
    </recommendedName>
</protein>
<dbReference type="GO" id="GO:0005886">
    <property type="term" value="C:plasma membrane"/>
    <property type="evidence" value="ECO:0007669"/>
    <property type="project" value="UniProtKB-SubCell"/>
</dbReference>
<keyword evidence="5 8" id="KW-0812">Transmembrane</keyword>
<name>A0A2T5VIH2_9HYPH</name>
<evidence type="ECO:0000313" key="9">
    <source>
        <dbReference type="EMBL" id="PTW63550.1"/>
    </source>
</evidence>
<feature type="transmembrane region" description="Helical" evidence="8">
    <location>
        <begin position="235"/>
        <end position="257"/>
    </location>
</feature>
<dbReference type="Proteomes" id="UP000244081">
    <property type="component" value="Unassembled WGS sequence"/>
</dbReference>
<accession>A0A2T5VIH2</accession>
<dbReference type="Pfam" id="PF03547">
    <property type="entry name" value="Mem_trans"/>
    <property type="match status" value="1"/>
</dbReference>
<evidence type="ECO:0000256" key="1">
    <source>
        <dbReference type="ARBA" id="ARBA00004651"/>
    </source>
</evidence>
<dbReference type="RefSeq" id="WP_210203408.1">
    <property type="nucleotide sequence ID" value="NZ_QAYG01000001.1"/>
</dbReference>
<keyword evidence="7 8" id="KW-0472">Membrane</keyword>
<comment type="similarity">
    <text evidence="2">Belongs to the auxin efflux carrier (TC 2.A.69) family.</text>
</comment>
<dbReference type="PANTHER" id="PTHR36838">
    <property type="entry name" value="AUXIN EFFLUX CARRIER FAMILY PROTEIN"/>
    <property type="match status" value="1"/>
</dbReference>
<evidence type="ECO:0000256" key="8">
    <source>
        <dbReference type="SAM" id="Phobius"/>
    </source>
</evidence>
<evidence type="ECO:0008006" key="11">
    <source>
        <dbReference type="Google" id="ProtNLM"/>
    </source>
</evidence>
<keyword evidence="4" id="KW-1003">Cell membrane</keyword>
<evidence type="ECO:0000256" key="2">
    <source>
        <dbReference type="ARBA" id="ARBA00010145"/>
    </source>
</evidence>
<feature type="transmembrane region" description="Helical" evidence="8">
    <location>
        <begin position="203"/>
        <end position="223"/>
    </location>
</feature>
<evidence type="ECO:0000256" key="7">
    <source>
        <dbReference type="ARBA" id="ARBA00023136"/>
    </source>
</evidence>
<evidence type="ECO:0000256" key="6">
    <source>
        <dbReference type="ARBA" id="ARBA00022989"/>
    </source>
</evidence>
<evidence type="ECO:0000256" key="4">
    <source>
        <dbReference type="ARBA" id="ARBA00022475"/>
    </source>
</evidence>
<evidence type="ECO:0000256" key="3">
    <source>
        <dbReference type="ARBA" id="ARBA00022448"/>
    </source>
</evidence>
<dbReference type="GO" id="GO:0055085">
    <property type="term" value="P:transmembrane transport"/>
    <property type="evidence" value="ECO:0007669"/>
    <property type="project" value="InterPro"/>
</dbReference>
<dbReference type="PANTHER" id="PTHR36838:SF3">
    <property type="entry name" value="TRANSPORTER AUXIN EFFLUX CARRIER EC FAMILY"/>
    <property type="match status" value="1"/>
</dbReference>
<keyword evidence="3" id="KW-0813">Transport</keyword>
<dbReference type="EMBL" id="QAYG01000001">
    <property type="protein sequence ID" value="PTW63550.1"/>
    <property type="molecule type" value="Genomic_DNA"/>
</dbReference>
<keyword evidence="6 8" id="KW-1133">Transmembrane helix</keyword>
<evidence type="ECO:0000256" key="5">
    <source>
        <dbReference type="ARBA" id="ARBA00022692"/>
    </source>
</evidence>
<feature type="transmembrane region" description="Helical" evidence="8">
    <location>
        <begin position="65"/>
        <end position="85"/>
    </location>
</feature>